<dbReference type="InterPro" id="IPR000814">
    <property type="entry name" value="TBP"/>
</dbReference>
<dbReference type="InterPro" id="IPR033711">
    <property type="entry name" value="TBP_archaea"/>
</dbReference>
<accession>A0A811TA20</accession>
<feature type="repeat" description="1" evidence="7">
    <location>
        <begin position="13"/>
        <end position="89"/>
    </location>
</feature>
<name>A0A811TA20_9EURY</name>
<comment type="similarity">
    <text evidence="1 7 8">Belongs to the TBP family.</text>
</comment>
<comment type="caution">
    <text evidence="9">The sequence shown here is derived from an EMBL/GenBank/DDBJ whole genome shotgun (WGS) entry which is preliminary data.</text>
</comment>
<dbReference type="CDD" id="cd04518">
    <property type="entry name" value="TBP_archaea"/>
    <property type="match status" value="1"/>
</dbReference>
<keyword evidence="5 7" id="KW-0804">Transcription</keyword>
<dbReference type="InterPro" id="IPR030491">
    <property type="entry name" value="TBP_CS"/>
</dbReference>
<dbReference type="GO" id="GO:0006352">
    <property type="term" value="P:DNA-templated transcription initiation"/>
    <property type="evidence" value="ECO:0007669"/>
    <property type="project" value="InterPro"/>
</dbReference>
<dbReference type="GO" id="GO:0003677">
    <property type="term" value="F:DNA binding"/>
    <property type="evidence" value="ECO:0007669"/>
    <property type="project" value="UniProtKB-KW"/>
</dbReference>
<comment type="caution">
    <text evidence="7">Lacks conserved residue(s) required for the propagation of feature annotation.</text>
</comment>
<evidence type="ECO:0000256" key="8">
    <source>
        <dbReference type="RuleBase" id="RU000523"/>
    </source>
</evidence>
<dbReference type="Pfam" id="PF00352">
    <property type="entry name" value="TBP"/>
    <property type="match status" value="2"/>
</dbReference>
<evidence type="ECO:0000256" key="4">
    <source>
        <dbReference type="ARBA" id="ARBA00023125"/>
    </source>
</evidence>
<dbReference type="FunFam" id="3.30.310.10:FF:000010">
    <property type="entry name" value="TATA-box-binding protein"/>
    <property type="match status" value="1"/>
</dbReference>
<protein>
    <recommendedName>
        <fullName evidence="7">TATA-box-binding protein</fullName>
    </recommendedName>
    <alternativeName>
        <fullName evidence="7">Box A-binding protein</fullName>
        <shortName evidence="7">BAP</shortName>
    </alternativeName>
    <alternativeName>
        <fullName evidence="7">TATA sequence-binding protein</fullName>
        <shortName evidence="7">TBP</shortName>
    </alternativeName>
    <alternativeName>
        <fullName evidence="7">TATA-box factor</fullName>
    </alternativeName>
</protein>
<dbReference type="GO" id="GO:0003700">
    <property type="term" value="F:DNA-binding transcription factor activity"/>
    <property type="evidence" value="ECO:0007669"/>
    <property type="project" value="UniProtKB-UniRule"/>
</dbReference>
<dbReference type="HAMAP" id="MF_00408">
    <property type="entry name" value="TATA_bind_prot_arch"/>
    <property type="match status" value="1"/>
</dbReference>
<proteinExistence type="inferred from homology"/>
<evidence type="ECO:0000256" key="2">
    <source>
        <dbReference type="ARBA" id="ARBA00022737"/>
    </source>
</evidence>
<evidence type="ECO:0000313" key="9">
    <source>
        <dbReference type="EMBL" id="CAD6494286.1"/>
    </source>
</evidence>
<evidence type="ECO:0000313" key="10">
    <source>
        <dbReference type="Proteomes" id="UP000612009"/>
    </source>
</evidence>
<dbReference type="AlphaFoldDB" id="A0A811TA20"/>
<gene>
    <name evidence="9" type="primary">tbp2</name>
    <name evidence="7" type="synonym">tbp</name>
    <name evidence="9" type="ORF">LAKADJCE_00692</name>
</gene>
<sequence>MSKVEEAIKSIKIENVVASSSVETKLDLQEVIKVLENAEYNKARFPGVVYRTTNPKTAALVFGSGKIVCTGAKSIPEVHKGLGQVFDRIRKTNVEIPDEPEVTVQNIVASADIGTVLNLNAIAIGLGLENIEYEPEQFPGLVYRLSVPKVVMLIFGSGKLVVTGGKKPVDAEDAVIKIMDELDSLGLL</sequence>
<dbReference type="InterPro" id="IPR012295">
    <property type="entry name" value="TBP_dom_sf"/>
</dbReference>
<dbReference type="EMBL" id="CAJHIR010000042">
    <property type="protein sequence ID" value="CAD6494286.1"/>
    <property type="molecule type" value="Genomic_DNA"/>
</dbReference>
<keyword evidence="2 7" id="KW-0677">Repeat</keyword>
<keyword evidence="4 7" id="KW-0238">DNA-binding</keyword>
<dbReference type="PROSITE" id="PS00351">
    <property type="entry name" value="TFIID"/>
    <property type="match status" value="1"/>
</dbReference>
<dbReference type="PANTHER" id="PTHR10126">
    <property type="entry name" value="TATA-BOX BINDING PROTEIN"/>
    <property type="match status" value="1"/>
</dbReference>
<dbReference type="SUPFAM" id="SSF55945">
    <property type="entry name" value="TATA-box binding protein-like"/>
    <property type="match status" value="2"/>
</dbReference>
<dbReference type="Gene3D" id="3.30.310.10">
    <property type="entry name" value="TATA-Binding Protein"/>
    <property type="match status" value="2"/>
</dbReference>
<evidence type="ECO:0000256" key="5">
    <source>
        <dbReference type="ARBA" id="ARBA00023163"/>
    </source>
</evidence>
<evidence type="ECO:0000256" key="7">
    <source>
        <dbReference type="HAMAP-Rule" id="MF_00408"/>
    </source>
</evidence>
<dbReference type="PRINTS" id="PR00686">
    <property type="entry name" value="TIFACTORIID"/>
</dbReference>
<evidence type="ECO:0000256" key="1">
    <source>
        <dbReference type="ARBA" id="ARBA00005560"/>
    </source>
</evidence>
<dbReference type="NCBIfam" id="NF001597">
    <property type="entry name" value="PRK00394.2-2"/>
    <property type="match status" value="1"/>
</dbReference>
<organism evidence="9 10">
    <name type="scientific">Candidatus Argoarchaeum ethanivorans</name>
    <dbReference type="NCBI Taxonomy" id="2608793"/>
    <lineage>
        <taxon>Archaea</taxon>
        <taxon>Methanobacteriati</taxon>
        <taxon>Methanobacteriota</taxon>
        <taxon>Stenosarchaea group</taxon>
        <taxon>Methanomicrobia</taxon>
        <taxon>Methanosarcinales</taxon>
        <taxon>Methanosarcinales incertae sedis</taxon>
        <taxon>GOM Arc I cluster</taxon>
        <taxon>Candidatus Argoarchaeum</taxon>
    </lineage>
</organism>
<keyword evidence="3 7" id="KW-0805">Transcription regulation</keyword>
<dbReference type="NCBIfam" id="NF001593">
    <property type="entry name" value="PRK00394.1-2"/>
    <property type="match status" value="1"/>
</dbReference>
<evidence type="ECO:0000256" key="6">
    <source>
        <dbReference type="ARBA" id="ARBA00025680"/>
    </source>
</evidence>
<comment type="function">
    <text evidence="6 7 8">General factor that plays a role in the activation of archaeal genes transcribed by RNA polymerase. Binds specifically to the TATA box promoter element which lies close to the position of transcription initiation.</text>
</comment>
<dbReference type="Proteomes" id="UP000612009">
    <property type="component" value="Unassembled WGS sequence"/>
</dbReference>
<reference evidence="9" key="1">
    <citation type="submission" date="2020-10" db="EMBL/GenBank/DDBJ databases">
        <authorList>
            <person name="Hahn C.J."/>
            <person name="Laso-Perez R."/>
            <person name="Vulcano F."/>
            <person name="Vaziourakis K.-M."/>
            <person name="Stokke R."/>
            <person name="Steen I.H."/>
            <person name="Teske A."/>
            <person name="Boetius A."/>
            <person name="Liebeke M."/>
            <person name="Amann R."/>
            <person name="Knittel K."/>
        </authorList>
    </citation>
    <scope>NUCLEOTIDE SEQUENCE</scope>
    <source>
        <strain evidence="9">Gfbio:e3339647-f889-4370-9287-4fb5cb688e4c:AG392J18_GoMArc1</strain>
    </source>
</reference>
<evidence type="ECO:0000256" key="3">
    <source>
        <dbReference type="ARBA" id="ARBA00023015"/>
    </source>
</evidence>
<dbReference type="FunFam" id="3.30.310.10:FF:000007">
    <property type="entry name" value="TATA-box-binding protein"/>
    <property type="match status" value="1"/>
</dbReference>